<comment type="caution">
    <text evidence="6">The sequence shown here is derived from an EMBL/GenBank/DDBJ whole genome shotgun (WGS) entry which is preliminary data.</text>
</comment>
<feature type="non-terminal residue" evidence="6">
    <location>
        <position position="1"/>
    </location>
</feature>
<keyword evidence="4" id="KW-0566">Pantothenate biosynthesis</keyword>
<dbReference type="EMBL" id="QNBC01000125">
    <property type="protein sequence ID" value="RKX64894.1"/>
    <property type="molecule type" value="Genomic_DNA"/>
</dbReference>
<gene>
    <name evidence="6" type="ORF">DRP44_07475</name>
</gene>
<evidence type="ECO:0000256" key="3">
    <source>
        <dbReference type="ARBA" id="ARBA00012618"/>
    </source>
</evidence>
<keyword evidence="6" id="KW-0489">Methyltransferase</keyword>
<protein>
    <recommendedName>
        <fullName evidence="3">3-methyl-2-oxobutanoate hydroxymethyltransferase</fullName>
        <ecNumber evidence="3">2.1.2.11</ecNumber>
    </recommendedName>
</protein>
<dbReference type="Proteomes" id="UP000282321">
    <property type="component" value="Unassembled WGS sequence"/>
</dbReference>
<accession>A0A660S5C7</accession>
<evidence type="ECO:0000256" key="1">
    <source>
        <dbReference type="ARBA" id="ARBA00008676"/>
    </source>
</evidence>
<evidence type="ECO:0000313" key="6">
    <source>
        <dbReference type="EMBL" id="RKX64894.1"/>
    </source>
</evidence>
<evidence type="ECO:0000256" key="4">
    <source>
        <dbReference type="ARBA" id="ARBA00022655"/>
    </source>
</evidence>
<evidence type="ECO:0000256" key="5">
    <source>
        <dbReference type="ARBA" id="ARBA00022679"/>
    </source>
</evidence>
<evidence type="ECO:0000313" key="7">
    <source>
        <dbReference type="Proteomes" id="UP000282321"/>
    </source>
</evidence>
<dbReference type="InterPro" id="IPR015813">
    <property type="entry name" value="Pyrv/PenolPyrv_kinase-like_dom"/>
</dbReference>
<sequence>FAIIAESVPENVTSLIKNYVSVPVFGIGAGSNCDGQIIVVNDILGLNFWKTPKFVKVFKDSKPIISEAISKYVYEVNSVKYPTHEYEYHMSDVERKRLEELLKKINL</sequence>
<dbReference type="GO" id="GO:0003864">
    <property type="term" value="F:3-methyl-2-oxobutanoate hydroxymethyltransferase activity"/>
    <property type="evidence" value="ECO:0007669"/>
    <property type="project" value="UniProtKB-EC"/>
</dbReference>
<reference evidence="6 7" key="1">
    <citation type="submission" date="2018-06" db="EMBL/GenBank/DDBJ databases">
        <title>Extensive metabolic versatility and redundancy in microbially diverse, dynamic hydrothermal sediments.</title>
        <authorList>
            <person name="Dombrowski N."/>
            <person name="Teske A."/>
            <person name="Baker B.J."/>
        </authorList>
    </citation>
    <scope>NUCLEOTIDE SEQUENCE [LARGE SCALE GENOMIC DNA]</scope>
    <source>
        <strain evidence="6">B35_G9</strain>
    </source>
</reference>
<dbReference type="InterPro" id="IPR040442">
    <property type="entry name" value="Pyrv_kinase-like_dom_sf"/>
</dbReference>
<comment type="subunit">
    <text evidence="2">Homodecamer; pentamer of dimers.</text>
</comment>
<dbReference type="GO" id="GO:0008168">
    <property type="term" value="F:methyltransferase activity"/>
    <property type="evidence" value="ECO:0007669"/>
    <property type="project" value="UniProtKB-KW"/>
</dbReference>
<dbReference type="Pfam" id="PF02548">
    <property type="entry name" value="Pantoate_transf"/>
    <property type="match status" value="1"/>
</dbReference>
<dbReference type="PANTHER" id="PTHR20881:SF0">
    <property type="entry name" value="3-METHYL-2-OXOBUTANOATE HYDROXYMETHYLTRANSFERASE"/>
    <property type="match status" value="1"/>
</dbReference>
<organism evidence="6 7">
    <name type="scientific">candidate division TA06 bacterium</name>
    <dbReference type="NCBI Taxonomy" id="2250710"/>
    <lineage>
        <taxon>Bacteria</taxon>
        <taxon>Bacteria division TA06</taxon>
    </lineage>
</organism>
<name>A0A660S5C7_UNCT6</name>
<dbReference type="Gene3D" id="3.20.20.60">
    <property type="entry name" value="Phosphoenolpyruvate-binding domains"/>
    <property type="match status" value="1"/>
</dbReference>
<evidence type="ECO:0000256" key="2">
    <source>
        <dbReference type="ARBA" id="ARBA00011424"/>
    </source>
</evidence>
<dbReference type="SUPFAM" id="SSF51621">
    <property type="entry name" value="Phosphoenolpyruvate/pyruvate domain"/>
    <property type="match status" value="1"/>
</dbReference>
<keyword evidence="5 6" id="KW-0808">Transferase</keyword>
<proteinExistence type="inferred from homology"/>
<dbReference type="GO" id="GO:0015940">
    <property type="term" value="P:pantothenate biosynthetic process"/>
    <property type="evidence" value="ECO:0007669"/>
    <property type="project" value="UniProtKB-KW"/>
</dbReference>
<dbReference type="AlphaFoldDB" id="A0A660S5C7"/>
<dbReference type="EC" id="2.1.2.11" evidence="3"/>
<dbReference type="PANTHER" id="PTHR20881">
    <property type="entry name" value="3-METHYL-2-OXOBUTANOATE HYDROXYMETHYLTRANSFERASE"/>
    <property type="match status" value="1"/>
</dbReference>
<dbReference type="InterPro" id="IPR003700">
    <property type="entry name" value="Pantoate_hydroxy_MeTrfase"/>
</dbReference>
<dbReference type="GO" id="GO:0000287">
    <property type="term" value="F:magnesium ion binding"/>
    <property type="evidence" value="ECO:0007669"/>
    <property type="project" value="TreeGrafter"/>
</dbReference>
<comment type="similarity">
    <text evidence="1">Belongs to the PanB family.</text>
</comment>
<dbReference type="GO" id="GO:0032259">
    <property type="term" value="P:methylation"/>
    <property type="evidence" value="ECO:0007669"/>
    <property type="project" value="UniProtKB-KW"/>
</dbReference>